<dbReference type="PROSITE" id="PS50975">
    <property type="entry name" value="ATP_GRASP"/>
    <property type="match status" value="1"/>
</dbReference>
<keyword evidence="2" id="KW-0325">Glycoprotein</keyword>
<gene>
    <name evidence="6" type="ORF">G7Z17_g622</name>
</gene>
<evidence type="ECO:0000256" key="4">
    <source>
        <dbReference type="SAM" id="Phobius"/>
    </source>
</evidence>
<feature type="transmembrane region" description="Helical" evidence="4">
    <location>
        <begin position="821"/>
        <end position="839"/>
    </location>
</feature>
<dbReference type="Pfam" id="PF02436">
    <property type="entry name" value="PYC_OADA"/>
    <property type="match status" value="1"/>
</dbReference>
<dbReference type="Gene3D" id="3.20.20.70">
    <property type="entry name" value="Aldolase class I"/>
    <property type="match status" value="2"/>
</dbReference>
<feature type="transmembrane region" description="Helical" evidence="4">
    <location>
        <begin position="756"/>
        <end position="779"/>
    </location>
</feature>
<dbReference type="InterPro" id="IPR036259">
    <property type="entry name" value="MFS_trans_sf"/>
</dbReference>
<comment type="subcellular location">
    <subcellularLocation>
        <location evidence="1">Membrane</location>
        <topology evidence="1">Multi-pass membrane protein</topology>
    </subcellularLocation>
</comment>
<evidence type="ECO:0000259" key="5">
    <source>
        <dbReference type="PROSITE" id="PS50975"/>
    </source>
</evidence>
<dbReference type="InterPro" id="IPR011701">
    <property type="entry name" value="MFS"/>
</dbReference>
<dbReference type="GO" id="GO:0022857">
    <property type="term" value="F:transmembrane transporter activity"/>
    <property type="evidence" value="ECO:0007669"/>
    <property type="project" value="InterPro"/>
</dbReference>
<name>A0A9P5HHI7_9HYPO</name>
<dbReference type="SUPFAM" id="SSF51569">
    <property type="entry name" value="Aldolase"/>
    <property type="match status" value="2"/>
</dbReference>
<organism evidence="6 7">
    <name type="scientific">Cylindrodendrum hubeiense</name>
    <dbReference type="NCBI Taxonomy" id="595255"/>
    <lineage>
        <taxon>Eukaryota</taxon>
        <taxon>Fungi</taxon>
        <taxon>Dikarya</taxon>
        <taxon>Ascomycota</taxon>
        <taxon>Pezizomycotina</taxon>
        <taxon>Sordariomycetes</taxon>
        <taxon>Hypocreomycetidae</taxon>
        <taxon>Hypocreales</taxon>
        <taxon>Nectriaceae</taxon>
        <taxon>Cylindrodendrum</taxon>
    </lineage>
</organism>
<evidence type="ECO:0000256" key="3">
    <source>
        <dbReference type="PROSITE-ProRule" id="PRU00409"/>
    </source>
</evidence>
<dbReference type="EMBL" id="JAANBB010000004">
    <property type="protein sequence ID" value="KAF7557587.1"/>
    <property type="molecule type" value="Genomic_DNA"/>
</dbReference>
<dbReference type="PANTHER" id="PTHR43778:SF2">
    <property type="entry name" value="PYRUVATE CARBOXYLASE, MITOCHONDRIAL"/>
    <property type="match status" value="1"/>
</dbReference>
<proteinExistence type="predicted"/>
<evidence type="ECO:0000256" key="2">
    <source>
        <dbReference type="ARBA" id="ARBA00023180"/>
    </source>
</evidence>
<evidence type="ECO:0000313" key="6">
    <source>
        <dbReference type="EMBL" id="KAF7557587.1"/>
    </source>
</evidence>
<dbReference type="InterPro" id="IPR011761">
    <property type="entry name" value="ATP-grasp"/>
</dbReference>
<keyword evidence="3" id="KW-0547">Nucleotide-binding</keyword>
<keyword evidence="4" id="KW-1133">Transmembrane helix</keyword>
<feature type="domain" description="ATP-grasp" evidence="5">
    <location>
        <begin position="1"/>
        <end position="62"/>
    </location>
</feature>
<evidence type="ECO:0000256" key="1">
    <source>
        <dbReference type="ARBA" id="ARBA00004141"/>
    </source>
</evidence>
<keyword evidence="4" id="KW-0472">Membrane</keyword>
<sequence length="892" mass="98844">MHDAAVRLMKHVKYENAATVEFLVQDDDFYFIEVNPRIQVEHTVTEEILGIDLVQMQIRIAQGAFLADLGLGNDCVLEARGTAIQCRVTCEMPWMDDDVLSTKLKEPTEDPTSQKLISFFAESLVNGTQIQGQIGKPASLQEIEWPRLKHHKLQRHIRNDLHFLEGWRKILQTEGPKGFASQVRKHPRVLLTDTTWRDAQQSLLATRIRTIDFANIAPDTNLAYGKAYSLECWGGATFDVALRFLHEDPWKRLVPDVPFQMLLRSVSGLAYSAGDETSSGKAIGTGVATMLACVDAGADIIDGATDSMSGTTSQPAMSALISSLMGKKEEPEVYIDDVCAIDSYWAQLRLLYAGFDAKLSGTDPDVYLHEIPARELGLSSQWKETKAAFVAANYLLGDIIKATPTSKAVADLAQFMVNSELGYDDVLARADSLDFPDSVIDFFVGLMGQPFDGFPEPLRTRVLIRAGRAKMNGQASSQLVEVVLESVRQQLTDKYGDTITETDICSHIMFPDVFAQYRGYLARFGDVSLLPTRQVLVPPKVGEEMACPISEGRIVRVQLLAVQPLVEGADVSPERTVFFRINGQYRQATVYDLAEVLALAPFALVKYSYLRNHHDESRHVSESSPLLQSSTQAALDASVHSDPSHSIPRALKRRTVVLLCVFAFTMMLGDNLQPAALIQIFEDSICNDYYSTHPWTPVSNTMAAPNAPLADRCKAQAVQKELALVRGFQQLVPIFAALLCTVPYGLLAERIGRRRILILSGAGVFASLSWVLAVCYWRFVSIRWVWLSGIFLFIGGGDAVTSSAVHVMVTDVTDSAERAQIFLYLHAADVISGFFGPAISVHSGNLELAKEIFWQPTSNVRAYVSANCRLRFKALAVPKLPQDLDIYRCWSF</sequence>
<dbReference type="Pfam" id="PF02786">
    <property type="entry name" value="CPSase_L_D2"/>
    <property type="match status" value="1"/>
</dbReference>
<dbReference type="Gene3D" id="1.20.1250.20">
    <property type="entry name" value="MFS general substrate transporter like domains"/>
    <property type="match status" value="1"/>
</dbReference>
<protein>
    <recommendedName>
        <fullName evidence="5">ATP-grasp domain-containing protein</fullName>
    </recommendedName>
</protein>
<feature type="transmembrane region" description="Helical" evidence="4">
    <location>
        <begin position="728"/>
        <end position="747"/>
    </location>
</feature>
<reference evidence="6" key="1">
    <citation type="submission" date="2020-03" db="EMBL/GenBank/DDBJ databases">
        <title>Draft Genome Sequence of Cylindrodendrum hubeiense.</title>
        <authorList>
            <person name="Buettner E."/>
            <person name="Kellner H."/>
        </authorList>
    </citation>
    <scope>NUCLEOTIDE SEQUENCE</scope>
    <source>
        <strain evidence="6">IHI 201604</strain>
    </source>
</reference>
<dbReference type="SUPFAM" id="SSF103473">
    <property type="entry name" value="MFS general substrate transporter"/>
    <property type="match status" value="1"/>
</dbReference>
<dbReference type="InterPro" id="IPR005479">
    <property type="entry name" value="CPAse_ATP-bd"/>
</dbReference>
<keyword evidence="7" id="KW-1185">Reference proteome</keyword>
<dbReference type="PROSITE" id="PS00867">
    <property type="entry name" value="CPSASE_2"/>
    <property type="match status" value="1"/>
</dbReference>
<dbReference type="Pfam" id="PF07690">
    <property type="entry name" value="MFS_1"/>
    <property type="match status" value="1"/>
</dbReference>
<keyword evidence="3" id="KW-0067">ATP-binding</keyword>
<dbReference type="Gene3D" id="3.30.470.20">
    <property type="entry name" value="ATP-grasp fold, B domain"/>
    <property type="match status" value="1"/>
</dbReference>
<dbReference type="SUPFAM" id="SSF56059">
    <property type="entry name" value="Glutathione synthetase ATP-binding domain-like"/>
    <property type="match status" value="1"/>
</dbReference>
<dbReference type="InterPro" id="IPR055268">
    <property type="entry name" value="PCB-like"/>
</dbReference>
<dbReference type="GO" id="GO:0005524">
    <property type="term" value="F:ATP binding"/>
    <property type="evidence" value="ECO:0007669"/>
    <property type="project" value="UniProtKB-UniRule"/>
</dbReference>
<dbReference type="GO" id="GO:0046872">
    <property type="term" value="F:metal ion binding"/>
    <property type="evidence" value="ECO:0007669"/>
    <property type="project" value="InterPro"/>
</dbReference>
<dbReference type="InterPro" id="IPR013785">
    <property type="entry name" value="Aldolase_TIM"/>
</dbReference>
<dbReference type="OrthoDB" id="196847at2759"/>
<dbReference type="GO" id="GO:0016020">
    <property type="term" value="C:membrane"/>
    <property type="evidence" value="ECO:0007669"/>
    <property type="project" value="UniProtKB-SubCell"/>
</dbReference>
<dbReference type="GO" id="GO:0005737">
    <property type="term" value="C:cytoplasm"/>
    <property type="evidence" value="ECO:0007669"/>
    <property type="project" value="TreeGrafter"/>
</dbReference>
<dbReference type="SUPFAM" id="SSF89000">
    <property type="entry name" value="post-HMGL domain-like"/>
    <property type="match status" value="1"/>
</dbReference>
<dbReference type="PANTHER" id="PTHR43778">
    <property type="entry name" value="PYRUVATE CARBOXYLASE"/>
    <property type="match status" value="1"/>
</dbReference>
<accession>A0A9P5HHI7</accession>
<dbReference type="GO" id="GO:0006094">
    <property type="term" value="P:gluconeogenesis"/>
    <property type="evidence" value="ECO:0007669"/>
    <property type="project" value="TreeGrafter"/>
</dbReference>
<dbReference type="GO" id="GO:0004736">
    <property type="term" value="F:pyruvate carboxylase activity"/>
    <property type="evidence" value="ECO:0007669"/>
    <property type="project" value="TreeGrafter"/>
</dbReference>
<dbReference type="Proteomes" id="UP000722485">
    <property type="component" value="Unassembled WGS sequence"/>
</dbReference>
<dbReference type="AlphaFoldDB" id="A0A9P5HHI7"/>
<evidence type="ECO:0000313" key="7">
    <source>
        <dbReference type="Proteomes" id="UP000722485"/>
    </source>
</evidence>
<keyword evidence="4" id="KW-0812">Transmembrane</keyword>
<feature type="transmembrane region" description="Helical" evidence="4">
    <location>
        <begin position="785"/>
        <end position="809"/>
    </location>
</feature>
<comment type="caution">
    <text evidence="6">The sequence shown here is derived from an EMBL/GenBank/DDBJ whole genome shotgun (WGS) entry which is preliminary data.</text>
</comment>
<dbReference type="InterPro" id="IPR003379">
    <property type="entry name" value="Carboxylase_cons_dom"/>
</dbReference>